<comment type="similarity">
    <text evidence="1 10">Belongs to the claudin family.</text>
</comment>
<feature type="transmembrane region" description="Helical" evidence="10">
    <location>
        <begin position="159"/>
        <end position="182"/>
    </location>
</feature>
<dbReference type="EMBL" id="JADWDJ010000015">
    <property type="protein sequence ID" value="KAG5269593.1"/>
    <property type="molecule type" value="Genomic_DNA"/>
</dbReference>
<keyword evidence="7 10" id="KW-1133">Transmembrane helix</keyword>
<comment type="subcellular location">
    <subcellularLocation>
        <location evidence="10">Cell junction</location>
        <location evidence="10">Tight junction</location>
    </subcellularLocation>
    <subcellularLocation>
        <location evidence="10">Cell membrane</location>
        <topology evidence="10">Multi-pass membrane protein</topology>
    </subcellularLocation>
</comment>
<dbReference type="InterPro" id="IPR017974">
    <property type="entry name" value="Claudin_CS"/>
</dbReference>
<reference evidence="12" key="1">
    <citation type="submission" date="2020-10" db="EMBL/GenBank/DDBJ databases">
        <title>Chromosome-scale genome assembly of the Allis shad, Alosa alosa.</title>
        <authorList>
            <person name="Margot Z."/>
            <person name="Christophe K."/>
            <person name="Cabau C."/>
            <person name="Louis A."/>
            <person name="Berthelot C."/>
            <person name="Parey E."/>
            <person name="Roest Crollius H."/>
            <person name="Montfort J."/>
            <person name="Robinson-Rechavi M."/>
            <person name="Bucao C."/>
            <person name="Bouchez O."/>
            <person name="Gislard M."/>
            <person name="Lluch J."/>
            <person name="Milhes M."/>
            <person name="Lampietro C."/>
            <person name="Lopez Roques C."/>
            <person name="Donnadieu C."/>
            <person name="Braasch I."/>
            <person name="Desvignes T."/>
            <person name="Postlethwait J."/>
            <person name="Bobe J."/>
            <person name="Guiguen Y."/>
        </authorList>
    </citation>
    <scope>NUCLEOTIDE SEQUENCE</scope>
    <source>
        <strain evidence="12">M-15738</strain>
        <tissue evidence="12">Blood</tissue>
    </source>
</reference>
<name>A0AAV6G3G8_9TELE</name>
<dbReference type="InterPro" id="IPR004031">
    <property type="entry name" value="PMP22/EMP/MP20/Claudin"/>
</dbReference>
<dbReference type="Gene3D" id="1.20.140.150">
    <property type="match status" value="1"/>
</dbReference>
<evidence type="ECO:0000256" key="11">
    <source>
        <dbReference type="SAM" id="MobiDB-lite"/>
    </source>
</evidence>
<comment type="caution">
    <text evidence="12">The sequence shown here is derived from an EMBL/GenBank/DDBJ whole genome shotgun (WGS) entry which is preliminary data.</text>
</comment>
<dbReference type="GO" id="GO:0005198">
    <property type="term" value="F:structural molecule activity"/>
    <property type="evidence" value="ECO:0007669"/>
    <property type="project" value="InterPro"/>
</dbReference>
<dbReference type="FunFam" id="1.20.140.150:FF:000001">
    <property type="entry name" value="Claudin"/>
    <property type="match status" value="1"/>
</dbReference>
<organism evidence="12 13">
    <name type="scientific">Alosa alosa</name>
    <name type="common">allis shad</name>
    <dbReference type="NCBI Taxonomy" id="278164"/>
    <lineage>
        <taxon>Eukaryota</taxon>
        <taxon>Metazoa</taxon>
        <taxon>Chordata</taxon>
        <taxon>Craniata</taxon>
        <taxon>Vertebrata</taxon>
        <taxon>Euteleostomi</taxon>
        <taxon>Actinopterygii</taxon>
        <taxon>Neopterygii</taxon>
        <taxon>Teleostei</taxon>
        <taxon>Clupei</taxon>
        <taxon>Clupeiformes</taxon>
        <taxon>Clupeoidei</taxon>
        <taxon>Clupeidae</taxon>
        <taxon>Alosa</taxon>
    </lineage>
</organism>
<evidence type="ECO:0000256" key="8">
    <source>
        <dbReference type="ARBA" id="ARBA00023136"/>
    </source>
</evidence>
<keyword evidence="8 10" id="KW-0472">Membrane</keyword>
<comment type="function">
    <text evidence="10">Claudins function as major constituents of the tight junction complexes that regulate the permeability of epithelia.</text>
</comment>
<dbReference type="Proteomes" id="UP000823561">
    <property type="component" value="Chromosome 15"/>
</dbReference>
<evidence type="ECO:0000256" key="1">
    <source>
        <dbReference type="ARBA" id="ARBA00008295"/>
    </source>
</evidence>
<dbReference type="PROSITE" id="PS01346">
    <property type="entry name" value="CLAUDIN"/>
    <property type="match status" value="1"/>
</dbReference>
<comment type="subunit">
    <text evidence="9">Can form homo- and heteropolymers with other CLDN. Homopolymers interact with CLDN1 and CLDN2 homopolymers. Interacts in cis (within the same plasma membrane) with CLDN19. Directly interacts with TJP1/ZO-1, TJP2/ZO-2 and TJP3/ZO-3.</text>
</comment>
<dbReference type="GO" id="GO:0005923">
    <property type="term" value="C:bicellular tight junction"/>
    <property type="evidence" value="ECO:0007669"/>
    <property type="project" value="UniProtKB-SubCell"/>
</dbReference>
<evidence type="ECO:0000256" key="6">
    <source>
        <dbReference type="ARBA" id="ARBA00022949"/>
    </source>
</evidence>
<keyword evidence="5 10" id="KW-0812">Transmembrane</keyword>
<evidence type="ECO:0000256" key="3">
    <source>
        <dbReference type="ARBA" id="ARBA00022475"/>
    </source>
</evidence>
<protein>
    <recommendedName>
        <fullName evidence="10">Claudin</fullName>
    </recommendedName>
</protein>
<evidence type="ECO:0000256" key="5">
    <source>
        <dbReference type="ARBA" id="ARBA00022692"/>
    </source>
</evidence>
<dbReference type="GO" id="GO:0005886">
    <property type="term" value="C:plasma membrane"/>
    <property type="evidence" value="ECO:0007669"/>
    <property type="project" value="UniProtKB-SubCell"/>
</dbReference>
<keyword evidence="3 10" id="KW-1003">Cell membrane</keyword>
<dbReference type="Pfam" id="PF00822">
    <property type="entry name" value="PMP22_Claudin"/>
    <property type="match status" value="1"/>
</dbReference>
<dbReference type="PANTHER" id="PTHR12002">
    <property type="entry name" value="CLAUDIN"/>
    <property type="match status" value="1"/>
</dbReference>
<gene>
    <name evidence="12" type="ORF">AALO_G00203780</name>
</gene>
<keyword evidence="4" id="KW-0597">Phosphoprotein</keyword>
<dbReference type="InterPro" id="IPR003549">
    <property type="entry name" value="Claudin3"/>
</dbReference>
<proteinExistence type="inferred from homology"/>
<sequence length="238" mass="25433">MSAGLELLGIVLCVLGWLLAIVACALPMWRVTAFIGSNIVTAQIIWDGLWMSCVVQSTGQMQCKVYDSMLALSQDLQAARALTVISVLLTVLAVLVSIGGAKCTNCIEDEASKSRVMIAAGVLFIVSGVMQLVPVSWSANTIIRDFYNPLLTDAQRRELGAALYIGWAAAALLLMGGSLLCCSCPPQEKKYNPSRMAYSAPRSAPGGPAHDPPGTPTCERGRRRGGEKQGKNKLYTLQ</sequence>
<feature type="transmembrane region" description="Helical" evidence="10">
    <location>
        <begin position="78"/>
        <end position="96"/>
    </location>
</feature>
<evidence type="ECO:0000256" key="4">
    <source>
        <dbReference type="ARBA" id="ARBA00022553"/>
    </source>
</evidence>
<evidence type="ECO:0000313" key="12">
    <source>
        <dbReference type="EMBL" id="KAG5269593.1"/>
    </source>
</evidence>
<evidence type="ECO:0000256" key="7">
    <source>
        <dbReference type="ARBA" id="ARBA00022989"/>
    </source>
</evidence>
<feature type="transmembrane region" description="Helical" evidence="10">
    <location>
        <begin position="116"/>
        <end position="139"/>
    </location>
</feature>
<dbReference type="AlphaFoldDB" id="A0AAV6G3G8"/>
<feature type="transmembrane region" description="Helical" evidence="10">
    <location>
        <begin position="7"/>
        <end position="29"/>
    </location>
</feature>
<dbReference type="InterPro" id="IPR006187">
    <property type="entry name" value="Claudin"/>
</dbReference>
<dbReference type="PRINTS" id="PR01077">
    <property type="entry name" value="CLAUDIN"/>
</dbReference>
<evidence type="ECO:0000256" key="10">
    <source>
        <dbReference type="RuleBase" id="RU060637"/>
    </source>
</evidence>
<dbReference type="PRINTS" id="PR01378">
    <property type="entry name" value="CLAUDIN3"/>
</dbReference>
<feature type="region of interest" description="Disordered" evidence="11">
    <location>
        <begin position="193"/>
        <end position="238"/>
    </location>
</feature>
<keyword evidence="13" id="KW-1185">Reference proteome</keyword>
<accession>A0AAV6G3G8</accession>
<evidence type="ECO:0000313" key="13">
    <source>
        <dbReference type="Proteomes" id="UP000823561"/>
    </source>
</evidence>
<evidence type="ECO:0000256" key="2">
    <source>
        <dbReference type="ARBA" id="ARBA00022427"/>
    </source>
</evidence>
<keyword evidence="2 10" id="KW-0796">Tight junction</keyword>
<evidence type="ECO:0000256" key="9">
    <source>
        <dbReference type="ARBA" id="ARBA00046673"/>
    </source>
</evidence>
<keyword evidence="6 10" id="KW-0965">Cell junction</keyword>